<feature type="domain" description="Low molecular weight protein antigen 6 PH" evidence="2">
    <location>
        <begin position="65"/>
        <end position="133"/>
    </location>
</feature>
<evidence type="ECO:0000313" key="3">
    <source>
        <dbReference type="EMBL" id="MBA2889655.1"/>
    </source>
</evidence>
<proteinExistence type="predicted"/>
<protein>
    <recommendedName>
        <fullName evidence="2">Low molecular weight protein antigen 6 PH domain-containing protein</fullName>
    </recommendedName>
</protein>
<evidence type="ECO:0000259" key="2">
    <source>
        <dbReference type="Pfam" id="PF10756"/>
    </source>
</evidence>
<reference evidence="3 4" key="1">
    <citation type="submission" date="2020-07" db="EMBL/GenBank/DDBJ databases">
        <title>Genomic Encyclopedia of Type Strains, Phase IV (KMG-IV): sequencing the most valuable type-strain genomes for metagenomic binning, comparative biology and taxonomic classification.</title>
        <authorList>
            <person name="Goeker M."/>
        </authorList>
    </citation>
    <scope>NUCLEOTIDE SEQUENCE [LARGE SCALE GENOMIC DNA]</scope>
    <source>
        <strain evidence="3 4">DSM 45533</strain>
    </source>
</reference>
<sequence length="146" mass="16067">MNPPALPVTWRPHRTRFVAYGFAALIMIGAVVMALAMAEPWTWLDRLFLVLFAGLVAGILHLLARVRVTADERGLTIVNALRTHRRTWPEIIDVGMVPGEPWPKIDFSDGTSVGVMGIQGSEKANSARALAELDALIRDHSDSKDI</sequence>
<name>A0A7W0CER6_9ACTN</name>
<dbReference type="InterPro" id="IPR019692">
    <property type="entry name" value="CFP-6_PH"/>
</dbReference>
<accession>A0A7W0CER6</accession>
<dbReference type="EMBL" id="JACDUR010000001">
    <property type="protein sequence ID" value="MBA2889655.1"/>
    <property type="molecule type" value="Genomic_DNA"/>
</dbReference>
<feature type="transmembrane region" description="Helical" evidence="1">
    <location>
        <begin position="17"/>
        <end position="37"/>
    </location>
</feature>
<keyword evidence="1" id="KW-1133">Transmembrane helix</keyword>
<dbReference type="AlphaFoldDB" id="A0A7W0CER6"/>
<keyword evidence="1" id="KW-0812">Transmembrane</keyword>
<gene>
    <name evidence="3" type="ORF">HNR30_000990</name>
</gene>
<organism evidence="3 4">
    <name type="scientific">Nonomuraea soli</name>
    <dbReference type="NCBI Taxonomy" id="1032476"/>
    <lineage>
        <taxon>Bacteria</taxon>
        <taxon>Bacillati</taxon>
        <taxon>Actinomycetota</taxon>
        <taxon>Actinomycetes</taxon>
        <taxon>Streptosporangiales</taxon>
        <taxon>Streptosporangiaceae</taxon>
        <taxon>Nonomuraea</taxon>
    </lineage>
</organism>
<keyword evidence="1" id="KW-0472">Membrane</keyword>
<comment type="caution">
    <text evidence="3">The sequence shown here is derived from an EMBL/GenBank/DDBJ whole genome shotgun (WGS) entry which is preliminary data.</text>
</comment>
<dbReference type="Pfam" id="PF10756">
    <property type="entry name" value="bPH_6"/>
    <property type="match status" value="1"/>
</dbReference>
<dbReference type="Proteomes" id="UP000530928">
    <property type="component" value="Unassembled WGS sequence"/>
</dbReference>
<evidence type="ECO:0000256" key="1">
    <source>
        <dbReference type="SAM" id="Phobius"/>
    </source>
</evidence>
<feature type="transmembrane region" description="Helical" evidence="1">
    <location>
        <begin position="43"/>
        <end position="64"/>
    </location>
</feature>
<dbReference type="RefSeq" id="WP_312894233.1">
    <property type="nucleotide sequence ID" value="NZ_BAABAM010000001.1"/>
</dbReference>
<keyword evidence="4" id="KW-1185">Reference proteome</keyword>
<evidence type="ECO:0000313" key="4">
    <source>
        <dbReference type="Proteomes" id="UP000530928"/>
    </source>
</evidence>